<proteinExistence type="inferred from homology"/>
<feature type="domain" description="DNA mismatch repair proteins mutS family" evidence="7">
    <location>
        <begin position="1032"/>
        <end position="1048"/>
    </location>
</feature>
<dbReference type="Pfam" id="PF05192">
    <property type="entry name" value="MutS_III"/>
    <property type="match status" value="1"/>
</dbReference>
<dbReference type="InterPro" id="IPR000432">
    <property type="entry name" value="DNA_mismatch_repair_MutS_C"/>
</dbReference>
<dbReference type="SUPFAM" id="SSF52540">
    <property type="entry name" value="P-loop containing nucleoside triphosphate hydrolases"/>
    <property type="match status" value="1"/>
</dbReference>
<feature type="compositionally biased region" description="Low complexity" evidence="6">
    <location>
        <begin position="453"/>
        <end position="463"/>
    </location>
</feature>
<evidence type="ECO:0000259" key="7">
    <source>
        <dbReference type="PROSITE" id="PS00486"/>
    </source>
</evidence>
<evidence type="ECO:0000256" key="2">
    <source>
        <dbReference type="ARBA" id="ARBA00009658"/>
    </source>
</evidence>
<dbReference type="EMBL" id="JAWWNJ010000009">
    <property type="protein sequence ID" value="KAK7048433.1"/>
    <property type="molecule type" value="Genomic_DNA"/>
</dbReference>
<dbReference type="PANTHER" id="PTHR11361">
    <property type="entry name" value="DNA MISMATCH REPAIR PROTEIN MUTS FAMILY MEMBER"/>
    <property type="match status" value="1"/>
</dbReference>
<evidence type="ECO:0000256" key="5">
    <source>
        <dbReference type="ARBA" id="ARBA00023125"/>
    </source>
</evidence>
<dbReference type="GO" id="GO:0005634">
    <property type="term" value="C:nucleus"/>
    <property type="evidence" value="ECO:0007669"/>
    <property type="project" value="TreeGrafter"/>
</dbReference>
<dbReference type="Gene3D" id="3.40.50.300">
    <property type="entry name" value="P-loop containing nucleotide triphosphate hydrolases"/>
    <property type="match status" value="1"/>
</dbReference>
<dbReference type="GO" id="GO:0140664">
    <property type="term" value="F:ATP-dependent DNA damage sensor activity"/>
    <property type="evidence" value="ECO:0007669"/>
    <property type="project" value="InterPro"/>
</dbReference>
<dbReference type="PANTHER" id="PTHR11361:SF20">
    <property type="entry name" value="MUTS PROTEIN HOMOLOG 5"/>
    <property type="match status" value="1"/>
</dbReference>
<dbReference type="SUPFAM" id="SSF117892">
    <property type="entry name" value="Band 7/SPFH domain"/>
    <property type="match status" value="1"/>
</dbReference>
<dbReference type="GO" id="GO:0005524">
    <property type="term" value="F:ATP binding"/>
    <property type="evidence" value="ECO:0007669"/>
    <property type="project" value="UniProtKB-KW"/>
</dbReference>
<gene>
    <name evidence="8" type="ORF">R3P38DRAFT_3387853</name>
</gene>
<keyword evidence="5" id="KW-0238">DNA-binding</keyword>
<keyword evidence="4" id="KW-0067">ATP-binding</keyword>
<dbReference type="AlphaFoldDB" id="A0AAW0DBA8"/>
<dbReference type="GO" id="GO:0051026">
    <property type="term" value="P:chiasma assembly"/>
    <property type="evidence" value="ECO:0007669"/>
    <property type="project" value="TreeGrafter"/>
</dbReference>
<evidence type="ECO:0000256" key="3">
    <source>
        <dbReference type="ARBA" id="ARBA00022741"/>
    </source>
</evidence>
<dbReference type="FunFam" id="3.30.479.30:FF:000001">
    <property type="entry name" value="Prohibitin 2"/>
    <property type="match status" value="1"/>
</dbReference>
<sequence length="1242" mass="137412">MDPQESFRKMATQLRNAGRGAPGPSKGFFTGAGALVALVAGGVALNASLFNVDGGHRAIKYTRLHGIKDTVYNEGTHINIPWFETPIIFDIRAKPRQIPSLTGTKGLYHLQMVNITCRVLSRPSVESLPRIYRELGMDFDERVLPSIVNEVLKSVVAQFNASQLITQREMVSRLVREHLTLRALRFNMILDDVSITHVAFSPEFTHAVEAKQVAQQTALRAAFLVDQAVQEKLSIIVRAQGEAQSAELIGDAMRKNKGFLELRRLEAAREIATLLSTSGNKVMLDAASLLLNATRKRQRSPSQESGAASDAESSPEKKKVRWEGKDDSTESDSDEPSVEDKICLAVYCQHGRIGAAYFDTVKSMAFVLEDTQETAHYELTTTLLEQASPDVLLTSSRSEDEFMDVARTHMDASGGVFQIRPHKEFVPSKGRERLLSLRLLSELPQDDGNLPASSEIASTSSNSDGATRNAYDFMRRRHEETGGNPTMKRWNASIRLSNFASVESSPLCLASIGALLDHLVREQAVNNLEDEGIAGLEVRGIETLALDQFMQINADALFSLQVFENESHASVHSEKTKEGLSLFGKASVCDSLFLTHIHLGTLNTTKTTLGRALLRTWLLRPSLSLAVIKARHDAVACFIASENLVPAYAMQGHLKGIKNIPRILGMMRSGKAKMGEWQGLVKFTFHSAMLRDNLSELHQAGDVDIVRKLVEALDIATFRDVGNRINEIIDWEESASAGRICVRPGIDEELDNRKHVYHGIDAVLSKVAEQVCQTVPPDYASSLNIVYFPQLGFLICVPMLEEWQGPDGIQVIDGWSFQFSSESHVYFKSQEMTDMDTHIGDLHPSIVDREIEIVQELLEEIVVQFEPMATACDIAAELDVLLSFADASRAFEYQRPEMVEDNIIDITQGRHPLQEQVVDTFVPNDAHLAGGSGDRSVLVGDEATNEAEEWNSVVLCTGANACGKSVYLKQVALIQYMAQIGCFVPAQAATLGIVDKIFTRISTRESVSKVQSAFMIDLNQVSLALRNSTARSLVLLDEFGKGTLATDGAGLFCGVLKHFLNRGPDCPKVLAATHFHDVFREDLLDPDAVPITFLHMQVMFTSSDGHVLDPAWTQHLVKPVLDPAGQDQDPYTRASNKPEKITYLYRVAEGLSLESHAAKCAEIFGIPSRIVQRAQHVSHLISAHELGKLLDEEMTDQEREDLADAEAVCRRFLHWNLQEEEGSVKARLAEILGRNDEVENEE</sequence>
<reference evidence="8 9" key="1">
    <citation type="journal article" date="2024" name="J Genomics">
        <title>Draft genome sequencing and assembly of Favolaschia claudopus CIRM-BRFM 2984 isolated from oak limbs.</title>
        <authorList>
            <person name="Navarro D."/>
            <person name="Drula E."/>
            <person name="Chaduli D."/>
            <person name="Cazenave R."/>
            <person name="Ahrendt S."/>
            <person name="Wang J."/>
            <person name="Lipzen A."/>
            <person name="Daum C."/>
            <person name="Barry K."/>
            <person name="Grigoriev I.V."/>
            <person name="Favel A."/>
            <person name="Rosso M.N."/>
            <person name="Martin F."/>
        </authorList>
    </citation>
    <scope>NUCLEOTIDE SEQUENCE [LARGE SCALE GENOMIC DNA]</scope>
    <source>
        <strain evidence="8 9">CIRM-BRFM 2984</strain>
    </source>
</reference>
<organism evidence="8 9">
    <name type="scientific">Favolaschia claudopus</name>
    <dbReference type="NCBI Taxonomy" id="2862362"/>
    <lineage>
        <taxon>Eukaryota</taxon>
        <taxon>Fungi</taxon>
        <taxon>Dikarya</taxon>
        <taxon>Basidiomycota</taxon>
        <taxon>Agaricomycotina</taxon>
        <taxon>Agaricomycetes</taxon>
        <taxon>Agaricomycetidae</taxon>
        <taxon>Agaricales</taxon>
        <taxon>Marasmiineae</taxon>
        <taxon>Mycenaceae</taxon>
        <taxon>Favolaschia</taxon>
    </lineage>
</organism>
<dbReference type="GO" id="GO:0016020">
    <property type="term" value="C:membrane"/>
    <property type="evidence" value="ECO:0007669"/>
    <property type="project" value="InterPro"/>
</dbReference>
<dbReference type="InterPro" id="IPR007696">
    <property type="entry name" value="DNA_mismatch_repair_MutS_core"/>
</dbReference>
<keyword evidence="3" id="KW-0547">Nucleotide-binding</keyword>
<feature type="region of interest" description="Disordered" evidence="6">
    <location>
        <begin position="446"/>
        <end position="468"/>
    </location>
</feature>
<dbReference type="GO" id="GO:0030983">
    <property type="term" value="F:mismatched DNA binding"/>
    <property type="evidence" value="ECO:0007669"/>
    <property type="project" value="InterPro"/>
</dbReference>
<feature type="compositionally biased region" description="Basic and acidic residues" evidence="6">
    <location>
        <begin position="314"/>
        <end position="328"/>
    </location>
</feature>
<keyword evidence="9" id="KW-1185">Reference proteome</keyword>
<dbReference type="InterPro" id="IPR036013">
    <property type="entry name" value="Band_7/SPFH_dom_sf"/>
</dbReference>
<accession>A0AAW0DBA8</accession>
<dbReference type="SMART" id="SM00534">
    <property type="entry name" value="MUTSac"/>
    <property type="match status" value="1"/>
</dbReference>
<evidence type="ECO:0000256" key="4">
    <source>
        <dbReference type="ARBA" id="ARBA00022840"/>
    </source>
</evidence>
<dbReference type="InterPro" id="IPR036187">
    <property type="entry name" value="DNA_mismatch_repair_MutS_sf"/>
</dbReference>
<evidence type="ECO:0000313" key="8">
    <source>
        <dbReference type="EMBL" id="KAK7048433.1"/>
    </source>
</evidence>
<dbReference type="CDD" id="cd03281">
    <property type="entry name" value="ABC_MSH5_euk"/>
    <property type="match status" value="1"/>
</dbReference>
<dbReference type="Pfam" id="PF00488">
    <property type="entry name" value="MutS_V"/>
    <property type="match status" value="1"/>
</dbReference>
<comment type="similarity">
    <text evidence="1">Belongs to the DNA mismatch repair MutS family.</text>
</comment>
<evidence type="ECO:0000256" key="1">
    <source>
        <dbReference type="ARBA" id="ARBA00006271"/>
    </source>
</evidence>
<dbReference type="SUPFAM" id="SSF48334">
    <property type="entry name" value="DNA repair protein MutS, domain III"/>
    <property type="match status" value="1"/>
</dbReference>
<evidence type="ECO:0000256" key="6">
    <source>
        <dbReference type="SAM" id="MobiDB-lite"/>
    </source>
</evidence>
<dbReference type="Gene3D" id="1.10.1420.10">
    <property type="match status" value="1"/>
</dbReference>
<dbReference type="InterPro" id="IPR027417">
    <property type="entry name" value="P-loop_NTPase"/>
</dbReference>
<dbReference type="InterPro" id="IPR045076">
    <property type="entry name" value="MutS"/>
</dbReference>
<dbReference type="PRINTS" id="PR00679">
    <property type="entry name" value="PROHIBITIN"/>
</dbReference>
<dbReference type="SMART" id="SM00244">
    <property type="entry name" value="PHB"/>
    <property type="match status" value="1"/>
</dbReference>
<name>A0AAW0DBA8_9AGAR</name>
<feature type="region of interest" description="Disordered" evidence="6">
    <location>
        <begin position="295"/>
        <end position="336"/>
    </location>
</feature>
<evidence type="ECO:0000313" key="9">
    <source>
        <dbReference type="Proteomes" id="UP001362999"/>
    </source>
</evidence>
<dbReference type="GO" id="GO:0000423">
    <property type="term" value="P:mitophagy"/>
    <property type="evidence" value="ECO:0007669"/>
    <property type="project" value="UniProtKB-ARBA"/>
</dbReference>
<dbReference type="Pfam" id="PF01145">
    <property type="entry name" value="Band_7"/>
    <property type="match status" value="1"/>
</dbReference>
<dbReference type="Proteomes" id="UP001362999">
    <property type="component" value="Unassembled WGS sequence"/>
</dbReference>
<dbReference type="CDD" id="cd03401">
    <property type="entry name" value="SPFH_prohibitin"/>
    <property type="match status" value="1"/>
</dbReference>
<dbReference type="InterPro" id="IPR001107">
    <property type="entry name" value="Band_7"/>
</dbReference>
<dbReference type="PROSITE" id="PS00486">
    <property type="entry name" value="DNA_MISMATCH_REPAIR_2"/>
    <property type="match status" value="1"/>
</dbReference>
<dbReference type="SMART" id="SM00533">
    <property type="entry name" value="MUTSd"/>
    <property type="match status" value="1"/>
</dbReference>
<dbReference type="InterPro" id="IPR000163">
    <property type="entry name" value="Prohibitin"/>
</dbReference>
<protein>
    <submittedName>
        <fullName evidence="8">Muts 5</fullName>
    </submittedName>
</protein>
<dbReference type="GO" id="GO:0006298">
    <property type="term" value="P:mismatch repair"/>
    <property type="evidence" value="ECO:0007669"/>
    <property type="project" value="InterPro"/>
</dbReference>
<dbReference type="Gene3D" id="3.30.479.30">
    <property type="entry name" value="Band 7 domain"/>
    <property type="match status" value="1"/>
</dbReference>
<comment type="similarity">
    <text evidence="2">Belongs to the prohibitin family.</text>
</comment>
<comment type="caution">
    <text evidence="8">The sequence shown here is derived from an EMBL/GenBank/DDBJ whole genome shotgun (WGS) entry which is preliminary data.</text>
</comment>